<feature type="coiled-coil region" evidence="6">
    <location>
        <begin position="739"/>
        <end position="770"/>
    </location>
</feature>
<evidence type="ECO:0000256" key="3">
    <source>
        <dbReference type="ARBA" id="ARBA00022801"/>
    </source>
</evidence>
<dbReference type="PANTHER" id="PTHR10465:SF0">
    <property type="entry name" value="SARCALUMENIN"/>
    <property type="match status" value="1"/>
</dbReference>
<organism evidence="8 9">
    <name type="scientific">Planktothrix rubescens CCAP 1459/22</name>
    <dbReference type="NCBI Taxonomy" id="329571"/>
    <lineage>
        <taxon>Bacteria</taxon>
        <taxon>Bacillati</taxon>
        <taxon>Cyanobacteriota</taxon>
        <taxon>Cyanophyceae</taxon>
        <taxon>Oscillatoriophycideae</taxon>
        <taxon>Oscillatoriales</taxon>
        <taxon>Microcoleaceae</taxon>
        <taxon>Planktothrix</taxon>
    </lineage>
</organism>
<proteinExistence type="predicted"/>
<evidence type="ECO:0000259" key="7">
    <source>
        <dbReference type="Pfam" id="PF00350"/>
    </source>
</evidence>
<evidence type="ECO:0000313" key="8">
    <source>
        <dbReference type="EMBL" id="CAC5345322.1"/>
    </source>
</evidence>
<evidence type="ECO:0000256" key="4">
    <source>
        <dbReference type="ARBA" id="ARBA00023134"/>
    </source>
</evidence>
<accession>A0A6J7ZS78</accession>
<dbReference type="InterPro" id="IPR027094">
    <property type="entry name" value="Mitofusin_fam"/>
</dbReference>
<reference evidence="8" key="1">
    <citation type="submission" date="2020-05" db="EMBL/GenBank/DDBJ databases">
        <authorList>
            <consortium name="Genoscope - CEA"/>
            <person name="William W."/>
        </authorList>
    </citation>
    <scope>NUCLEOTIDE SEQUENCE [LARGE SCALE GENOMIC DNA]</scope>
    <source>
        <strain evidence="8">PCC 7821</strain>
    </source>
</reference>
<evidence type="ECO:0000256" key="2">
    <source>
        <dbReference type="ARBA" id="ARBA00022741"/>
    </source>
</evidence>
<comment type="caution">
    <text evidence="8">The sequence shown here is derived from an EMBL/GenBank/DDBJ whole genome shotgun (WGS) entry which is preliminary data.</text>
</comment>
<evidence type="ECO:0000313" key="9">
    <source>
        <dbReference type="Proteomes" id="UP000196521"/>
    </source>
</evidence>
<dbReference type="GO" id="GO:0003924">
    <property type="term" value="F:GTPase activity"/>
    <property type="evidence" value="ECO:0007669"/>
    <property type="project" value="InterPro"/>
</dbReference>
<dbReference type="Proteomes" id="UP000196521">
    <property type="component" value="Unassembled WGS sequence"/>
</dbReference>
<dbReference type="Gene3D" id="3.40.50.300">
    <property type="entry name" value="P-loop containing nucleotide triphosphate hydrolases"/>
    <property type="match status" value="1"/>
</dbReference>
<gene>
    <name evidence="8" type="ORF">PLAN_60337</name>
</gene>
<keyword evidence="5" id="KW-0472">Membrane</keyword>
<keyword evidence="4" id="KW-0342">GTP-binding</keyword>
<keyword evidence="9" id="KW-1185">Reference proteome</keyword>
<keyword evidence="6" id="KW-0175">Coiled coil</keyword>
<dbReference type="GO" id="GO:0016020">
    <property type="term" value="C:membrane"/>
    <property type="evidence" value="ECO:0007669"/>
    <property type="project" value="UniProtKB-SubCell"/>
</dbReference>
<dbReference type="PANTHER" id="PTHR10465">
    <property type="entry name" value="TRANSMEMBRANE GTPASE FZO1"/>
    <property type="match status" value="1"/>
</dbReference>
<sequence length="772" mass="88754">METQPLTASIQDLQKKVVETLQETGKLMGRASNLFTIESEKKKYIQFQNQINEALPSIQNFELRVVIVAPTSAGKSTLVNAMIGRELLPSRTLDMTAYPTEIVFKAELTEPVLTISEATLSLFNEAMETLRIKIVEYLGWDDTLKKIADYPLLKNLAEKVKERKLIFPPQITGYEKIKEALTEINDFVRLCRKLDPSINQTWSEIKDLPRIETPFIQDEKINITKRLGNLVIIDTPGPNSRENNTEKTPEDIRKQLIRKQLNQSSVVLVVLDYTVFNTEVDNQIRTEIKEIVEVIGEDNLYILVNKIDQRKPGDTITSKELRESIIASFNLNSSNNRNNKIFEVSGRRAFCATNFIQEIKQYSPEAISELKISELKTAEPLAAEVFGMDWKEELEDTTIDTLQKKARKLLEKSKFSDFLENTINVLLVKSAPLSLKSSLKKSENRLKNLNNALICWQSGFNRDFNQIQDDIKFVEEEKKQIETNENLLEYNLNQELNSLNNDLDYALKNWTDNIRSSDLDKKISAIGINTKFLECTSDKDANNNSEKIKACTEQYFKGLLSEKGIPIKNCISATEDNLSKLINQYLPGIQDSAIRVRTRIQTNFSINLELTNKWKLPDFSANKIPDKMSNINMGIESKISIWGQLHNNFVAPLNLLRLNIPIVQEKYSIDVQQYIQEATELMKDKFEERKSEMKKYITNQLSKEYITNENNVSYSDYIDQISTILQQILESKKLSEEPLKELKVKLEFAIKESQELLSQVEDQLIDVEKLID</sequence>
<dbReference type="InterPro" id="IPR027417">
    <property type="entry name" value="P-loop_NTPase"/>
</dbReference>
<keyword evidence="2" id="KW-0547">Nucleotide-binding</keyword>
<feature type="domain" description="Dynamin N-terminal" evidence="7">
    <location>
        <begin position="65"/>
        <end position="302"/>
    </location>
</feature>
<dbReference type="EMBL" id="CZCZ02000016">
    <property type="protein sequence ID" value="CAC5345322.1"/>
    <property type="molecule type" value="Genomic_DNA"/>
</dbReference>
<dbReference type="InterPro" id="IPR045063">
    <property type="entry name" value="Dynamin_N"/>
</dbReference>
<dbReference type="Pfam" id="PF00350">
    <property type="entry name" value="Dynamin_N"/>
    <property type="match status" value="1"/>
</dbReference>
<evidence type="ECO:0000256" key="1">
    <source>
        <dbReference type="ARBA" id="ARBA00004370"/>
    </source>
</evidence>
<dbReference type="GO" id="GO:0005525">
    <property type="term" value="F:GTP binding"/>
    <property type="evidence" value="ECO:0007669"/>
    <property type="project" value="UniProtKB-KW"/>
</dbReference>
<feature type="coiled-coil region" evidence="6">
    <location>
        <begin position="464"/>
        <end position="491"/>
    </location>
</feature>
<protein>
    <submittedName>
        <fullName evidence="8">50S ribosome-binding GTPase family protein</fullName>
    </submittedName>
</protein>
<name>A0A6J7ZS78_PLARU</name>
<evidence type="ECO:0000256" key="5">
    <source>
        <dbReference type="ARBA" id="ARBA00023136"/>
    </source>
</evidence>
<dbReference type="SUPFAM" id="SSF52540">
    <property type="entry name" value="P-loop containing nucleoside triphosphate hydrolases"/>
    <property type="match status" value="1"/>
</dbReference>
<dbReference type="RefSeq" id="WP_026798030.1">
    <property type="nucleotide sequence ID" value="NZ_LR812491.1"/>
</dbReference>
<comment type="subcellular location">
    <subcellularLocation>
        <location evidence="1">Membrane</location>
    </subcellularLocation>
</comment>
<keyword evidence="3" id="KW-0378">Hydrolase</keyword>
<dbReference type="GO" id="GO:0008053">
    <property type="term" value="P:mitochondrial fusion"/>
    <property type="evidence" value="ECO:0007669"/>
    <property type="project" value="TreeGrafter"/>
</dbReference>
<evidence type="ECO:0000256" key="6">
    <source>
        <dbReference type="SAM" id="Coils"/>
    </source>
</evidence>
<dbReference type="AlphaFoldDB" id="A0A6J7ZS78"/>